<reference evidence="1" key="2">
    <citation type="journal article" date="2024" name="Environ. Microbiol.">
        <title>Genome analysis and description of Tunturibacter gen. nov. expands the diversity of Terriglobia in tundra soils.</title>
        <authorList>
            <person name="Messyasz A."/>
            <person name="Mannisto M.K."/>
            <person name="Kerkhof L.J."/>
            <person name="Haggblom M.M."/>
        </authorList>
    </citation>
    <scope>NUCLEOTIDE SEQUENCE</scope>
    <source>
        <strain evidence="1">X5P6</strain>
    </source>
</reference>
<reference evidence="1" key="1">
    <citation type="submission" date="2023-08" db="EMBL/GenBank/DDBJ databases">
        <authorList>
            <person name="Messyasz A."/>
            <person name="Mannisto M.K."/>
            <person name="Kerkhof L.J."/>
            <person name="Haggblom M."/>
        </authorList>
    </citation>
    <scope>NUCLEOTIDE SEQUENCE</scope>
    <source>
        <strain evidence="1">X5P6</strain>
    </source>
</reference>
<evidence type="ECO:0000313" key="1">
    <source>
        <dbReference type="EMBL" id="XCB33878.1"/>
    </source>
</evidence>
<dbReference type="InterPro" id="IPR014858">
    <property type="entry name" value="BrxB"/>
</dbReference>
<protein>
    <submittedName>
        <fullName evidence="1">DUF1788 domain-containing protein</fullName>
    </submittedName>
</protein>
<dbReference type="Pfam" id="PF08747">
    <property type="entry name" value="BrxB"/>
    <property type="match status" value="1"/>
</dbReference>
<dbReference type="KEGG" id="tpsc:RBB77_03025"/>
<dbReference type="EMBL" id="CP132942">
    <property type="protein sequence ID" value="XCB33878.1"/>
    <property type="molecule type" value="Genomic_DNA"/>
</dbReference>
<accession>A0AAU7ZSC5</accession>
<dbReference type="RefSeq" id="WP_353064721.1">
    <property type="nucleotide sequence ID" value="NZ_CP132942.1"/>
</dbReference>
<name>A0AAU7ZSC5_9BACT</name>
<sequence>MISQIANLSERLFTIFSSQAFLSMKGQANEVPLFIQTYDTAHEDDLRNMVEGLAARLRSDGKTVSRTDFFDLVLDDLDDSQLLSGLIEEESTFTKAEVLETLRNCSDPRTHLVPRLKQVIDLGSDLTFLTGSGRLFPFLRTHTILESVQPAMLRHPIIIFFPGRYDQDATGGSHLQLFGSIPSPLINNPYYRASNMDHYRI</sequence>
<proteinExistence type="predicted"/>
<dbReference type="AlphaFoldDB" id="A0AAU7ZSC5"/>
<gene>
    <name evidence="1" type="ORF">RBB77_03025</name>
</gene>
<organism evidence="1">
    <name type="scientific">Tunturiibacter psychrotolerans</name>
    <dbReference type="NCBI Taxonomy" id="3069686"/>
    <lineage>
        <taxon>Bacteria</taxon>
        <taxon>Pseudomonadati</taxon>
        <taxon>Acidobacteriota</taxon>
        <taxon>Terriglobia</taxon>
        <taxon>Terriglobales</taxon>
        <taxon>Acidobacteriaceae</taxon>
        <taxon>Tunturiibacter</taxon>
    </lineage>
</organism>